<dbReference type="AlphaFoldDB" id="A0A225WND8"/>
<dbReference type="PANTHER" id="PTHR35796">
    <property type="entry name" value="HYPOTHETICAL CYTOSOLIC PROTEIN"/>
    <property type="match status" value="1"/>
</dbReference>
<accession>A0A225WND8</accession>
<reference evidence="2" key="1">
    <citation type="submission" date="2017-03" db="EMBL/GenBank/DDBJ databases">
        <title>Phytopthora megakarya and P. palmivora, two closely related causual agents of cacao black pod achieved similar genome size and gene model numbers by different mechanisms.</title>
        <authorList>
            <person name="Ali S."/>
            <person name="Shao J."/>
            <person name="Larry D.J."/>
            <person name="Kronmiller B."/>
            <person name="Shen D."/>
            <person name="Strem M.D."/>
            <person name="Melnick R.L."/>
            <person name="Guiltinan M.J."/>
            <person name="Tyler B.M."/>
            <person name="Meinhardt L.W."/>
            <person name="Bailey B.A."/>
        </authorList>
    </citation>
    <scope>NUCLEOTIDE SEQUENCE [LARGE SCALE GENOMIC DNA]</scope>
    <source>
        <strain evidence="2">zdho120</strain>
    </source>
</reference>
<dbReference type="OrthoDB" id="125755at2759"/>
<proteinExistence type="predicted"/>
<organism evidence="1 2">
    <name type="scientific">Phytophthora megakarya</name>
    <dbReference type="NCBI Taxonomy" id="4795"/>
    <lineage>
        <taxon>Eukaryota</taxon>
        <taxon>Sar</taxon>
        <taxon>Stramenopiles</taxon>
        <taxon>Oomycota</taxon>
        <taxon>Peronosporomycetes</taxon>
        <taxon>Peronosporales</taxon>
        <taxon>Peronosporaceae</taxon>
        <taxon>Phytophthora</taxon>
    </lineage>
</organism>
<gene>
    <name evidence="1" type="ORF">PHMEG_0007488</name>
</gene>
<keyword evidence="2" id="KW-1185">Reference proteome</keyword>
<comment type="caution">
    <text evidence="1">The sequence shown here is derived from an EMBL/GenBank/DDBJ whole genome shotgun (WGS) entry which is preliminary data.</text>
</comment>
<dbReference type="STRING" id="4795.A0A225WND8"/>
<protein>
    <recommendedName>
        <fullName evidence="3">M96 mating-specific protein</fullName>
    </recommendedName>
</protein>
<evidence type="ECO:0000313" key="1">
    <source>
        <dbReference type="EMBL" id="OWZ18420.1"/>
    </source>
</evidence>
<dbReference type="EMBL" id="NBNE01000589">
    <property type="protein sequence ID" value="OWZ18420.1"/>
    <property type="molecule type" value="Genomic_DNA"/>
</dbReference>
<evidence type="ECO:0000313" key="2">
    <source>
        <dbReference type="Proteomes" id="UP000198211"/>
    </source>
</evidence>
<sequence length="359" mass="41517">MCNPNKARDERRLQLIQLTQEVEELQFTLVQLETIRNKRPKPIGDKSHIPHQDGVPLVWQEICSRQLGRRLEVERENYRLKKQYDKEKQLILPFMKLLFPRQTQNSFPEYRDTRRTEVPTGYVERMTALIFKELEAGVKLCYSMVDRFFETKRHVPTPESSAAHCGLLHGGKGTERKFLNRRTVPFDMQATGGAWWENWQTFRGQGLLDADADEISERYGLEMIDFKTHTTATAFGQQITQRHIENGRIVFVFHAYVEPFGFNTDHVDGIYFLEQAYVLVQPEKNISTGENDCFSTGISCCYIVTPHFLDPKLKETGKTAALIDFFASTMSSKMMTFSEMVENLLLDQTIQQPIAIGTT</sequence>
<name>A0A225WND8_9STRA</name>
<dbReference type="PANTHER" id="PTHR35796:SF3">
    <property type="entry name" value="BHLH DOMAIN-CONTAINING PROTEIN"/>
    <property type="match status" value="1"/>
</dbReference>
<dbReference type="Proteomes" id="UP000198211">
    <property type="component" value="Unassembled WGS sequence"/>
</dbReference>
<evidence type="ECO:0008006" key="3">
    <source>
        <dbReference type="Google" id="ProtNLM"/>
    </source>
</evidence>